<evidence type="ECO:0000256" key="9">
    <source>
        <dbReference type="ARBA" id="ARBA00023043"/>
    </source>
</evidence>
<evidence type="ECO:0000256" key="4">
    <source>
        <dbReference type="ARBA" id="ARBA00022737"/>
    </source>
</evidence>
<dbReference type="GO" id="GO:0003712">
    <property type="term" value="F:transcription coregulator activity"/>
    <property type="evidence" value="ECO:0007669"/>
    <property type="project" value="TreeGrafter"/>
</dbReference>
<dbReference type="GO" id="GO:0003690">
    <property type="term" value="F:double-stranded DNA binding"/>
    <property type="evidence" value="ECO:0007669"/>
    <property type="project" value="TreeGrafter"/>
</dbReference>
<dbReference type="Pfam" id="PF12796">
    <property type="entry name" value="Ank_2"/>
    <property type="match status" value="1"/>
</dbReference>
<name>A0AAD3SN64_NEPGR</name>
<evidence type="ECO:0000256" key="7">
    <source>
        <dbReference type="ARBA" id="ARBA00023015"/>
    </source>
</evidence>
<comment type="caution">
    <text evidence="17">The sequence shown here is derived from an EMBL/GenBank/DDBJ whole genome shotgun (WGS) entry which is preliminary data.</text>
</comment>
<evidence type="ECO:0000256" key="10">
    <source>
        <dbReference type="ARBA" id="ARBA00023054"/>
    </source>
</evidence>
<feature type="domain" description="CG-1" evidence="16">
    <location>
        <begin position="15"/>
        <end position="141"/>
    </location>
</feature>
<evidence type="ECO:0000256" key="14">
    <source>
        <dbReference type="ARBA" id="ARBA00023242"/>
    </source>
</evidence>
<evidence type="ECO:0000256" key="11">
    <source>
        <dbReference type="ARBA" id="ARBA00023125"/>
    </source>
</evidence>
<feature type="repeat" description="ANK" evidence="15">
    <location>
        <begin position="587"/>
        <end position="619"/>
    </location>
</feature>
<dbReference type="CDD" id="cd23767">
    <property type="entry name" value="IQCD"/>
    <property type="match status" value="1"/>
</dbReference>
<dbReference type="SUPFAM" id="SSF81296">
    <property type="entry name" value="E set domains"/>
    <property type="match status" value="1"/>
</dbReference>
<organism evidence="17 18">
    <name type="scientific">Nepenthes gracilis</name>
    <name type="common">Slender pitcher plant</name>
    <dbReference type="NCBI Taxonomy" id="150966"/>
    <lineage>
        <taxon>Eukaryota</taxon>
        <taxon>Viridiplantae</taxon>
        <taxon>Streptophyta</taxon>
        <taxon>Embryophyta</taxon>
        <taxon>Tracheophyta</taxon>
        <taxon>Spermatophyta</taxon>
        <taxon>Magnoliopsida</taxon>
        <taxon>eudicotyledons</taxon>
        <taxon>Gunneridae</taxon>
        <taxon>Pentapetalae</taxon>
        <taxon>Caryophyllales</taxon>
        <taxon>Nepenthaceae</taxon>
        <taxon>Nepenthes</taxon>
    </lineage>
</organism>
<dbReference type="InterPro" id="IPR036770">
    <property type="entry name" value="Ankyrin_rpt-contain_sf"/>
</dbReference>
<keyword evidence="3" id="KW-0597">Phosphoprotein</keyword>
<evidence type="ECO:0000313" key="18">
    <source>
        <dbReference type="Proteomes" id="UP001279734"/>
    </source>
</evidence>
<protein>
    <recommendedName>
        <fullName evidence="16">CG-1 domain-containing protein</fullName>
    </recommendedName>
</protein>
<dbReference type="GO" id="GO:0005516">
    <property type="term" value="F:calmodulin binding"/>
    <property type="evidence" value="ECO:0007669"/>
    <property type="project" value="UniProtKB-KW"/>
</dbReference>
<keyword evidence="4" id="KW-0677">Repeat</keyword>
<dbReference type="PROSITE" id="PS50096">
    <property type="entry name" value="IQ"/>
    <property type="match status" value="2"/>
</dbReference>
<dbReference type="Pfam" id="PF03859">
    <property type="entry name" value="CG-1"/>
    <property type="match status" value="1"/>
</dbReference>
<dbReference type="GO" id="GO:0009409">
    <property type="term" value="P:response to cold"/>
    <property type="evidence" value="ECO:0007669"/>
    <property type="project" value="UniProtKB-ARBA"/>
</dbReference>
<keyword evidence="14" id="KW-0539">Nucleus</keyword>
<dbReference type="Proteomes" id="UP001279734">
    <property type="component" value="Unassembled WGS sequence"/>
</dbReference>
<dbReference type="InterPro" id="IPR000048">
    <property type="entry name" value="IQ_motif_EF-hand-BS"/>
</dbReference>
<dbReference type="AlphaFoldDB" id="A0AAD3SN64"/>
<accession>A0AAD3SN64</accession>
<dbReference type="InterPro" id="IPR005559">
    <property type="entry name" value="CG-1_dom"/>
</dbReference>
<reference evidence="17" key="1">
    <citation type="submission" date="2023-05" db="EMBL/GenBank/DDBJ databases">
        <title>Nepenthes gracilis genome sequencing.</title>
        <authorList>
            <person name="Fukushima K."/>
        </authorList>
    </citation>
    <scope>NUCLEOTIDE SEQUENCE</scope>
    <source>
        <strain evidence="17">SING2019-196</strain>
    </source>
</reference>
<dbReference type="SUPFAM" id="SSF48403">
    <property type="entry name" value="Ankyrin repeat"/>
    <property type="match status" value="1"/>
</dbReference>
<evidence type="ECO:0000256" key="3">
    <source>
        <dbReference type="ARBA" id="ARBA00022553"/>
    </source>
</evidence>
<keyword evidence="5" id="KW-0106">Calcium</keyword>
<evidence type="ECO:0000256" key="15">
    <source>
        <dbReference type="PROSITE-ProRule" id="PRU00023"/>
    </source>
</evidence>
<dbReference type="SUPFAM" id="SSF52540">
    <property type="entry name" value="P-loop containing nucleoside triphosphate hydrolases"/>
    <property type="match status" value="1"/>
</dbReference>
<keyword evidence="10" id="KW-0175">Coiled coil</keyword>
<dbReference type="Gene3D" id="1.25.40.20">
    <property type="entry name" value="Ankyrin repeat-containing domain"/>
    <property type="match status" value="1"/>
</dbReference>
<keyword evidence="9 15" id="KW-0040">ANK repeat</keyword>
<dbReference type="FunFam" id="1.20.5.190:FF:000003">
    <property type="entry name" value="Calmodulin-binding transcription activator 2"/>
    <property type="match status" value="1"/>
</dbReference>
<evidence type="ECO:0000256" key="1">
    <source>
        <dbReference type="ARBA" id="ARBA00004123"/>
    </source>
</evidence>
<proteinExistence type="inferred from homology"/>
<dbReference type="FunFam" id="2.60.40.10:FF:000314">
    <property type="entry name" value="Calmodulin-binding transcription activator 2"/>
    <property type="match status" value="1"/>
</dbReference>
<dbReference type="GO" id="GO:0006357">
    <property type="term" value="P:regulation of transcription by RNA polymerase II"/>
    <property type="evidence" value="ECO:0007669"/>
    <property type="project" value="TreeGrafter"/>
</dbReference>
<evidence type="ECO:0000256" key="12">
    <source>
        <dbReference type="ARBA" id="ARBA00023159"/>
    </source>
</evidence>
<evidence type="ECO:0000256" key="8">
    <source>
        <dbReference type="ARBA" id="ARBA00023016"/>
    </source>
</evidence>
<evidence type="ECO:0000256" key="13">
    <source>
        <dbReference type="ARBA" id="ARBA00023163"/>
    </source>
</evidence>
<dbReference type="InterPro" id="IPR014756">
    <property type="entry name" value="Ig_E-set"/>
</dbReference>
<dbReference type="Pfam" id="PF01833">
    <property type="entry name" value="TIG"/>
    <property type="match status" value="1"/>
</dbReference>
<keyword evidence="13" id="KW-0804">Transcription</keyword>
<keyword evidence="6" id="KW-0112">Calmodulin-binding</keyword>
<dbReference type="EMBL" id="BSYO01000013">
    <property type="protein sequence ID" value="GMH13547.1"/>
    <property type="molecule type" value="Genomic_DNA"/>
</dbReference>
<comment type="subcellular location">
    <subcellularLocation>
        <location evidence="1">Nucleus</location>
    </subcellularLocation>
</comment>
<dbReference type="InterPro" id="IPR002909">
    <property type="entry name" value="IPT_dom"/>
</dbReference>
<dbReference type="SMART" id="SM00015">
    <property type="entry name" value="IQ"/>
    <property type="match status" value="2"/>
</dbReference>
<dbReference type="SMART" id="SM01076">
    <property type="entry name" value="CG-1"/>
    <property type="match status" value="1"/>
</dbReference>
<dbReference type="PANTHER" id="PTHR23335:SF29">
    <property type="entry name" value="CALMODULIN-BINDING TRANSCRIPTION ACTIVATOR 1"/>
    <property type="match status" value="1"/>
</dbReference>
<dbReference type="Pfam" id="PF00612">
    <property type="entry name" value="IQ"/>
    <property type="match status" value="2"/>
</dbReference>
<sequence length="964" mass="107242">MTDRGSTNPGIRLDMQQIQLEAQHRWLRPAEICEILRNYQGFHISSEPPDRPPSGSLFLFDRKVLRFFRKDGHNWRKKKDGKTVKEAHEKLKVGSVDMLHCYYAHGEENENFQRRCYWLLEEDSMHIVFVHYLNVKGNKSSMREIEAVRSDSQISNSLSSSFSNQSEALPANAGSPSVTSTLTSAYEDVEHVSGFNYILHAHGGGSGDDVDQSRTLDLATWEEVFEQCTRGLESGSSHPLISTALPAILGITGEDNGDFIQLLDGDIVSNLGSEGPQVQSNLQENNKVELSSAENQDGPYVEDSSYAIKLPLLRSIQAVEGLQKVDSFSKWASKELEDVGELHLNSSSNISWCSIESSNIVDDSSVTPGLQLDNYTMSPSISQDQLFSIDDFSPNWTYTDSKTEVFIHGRFLKPLQEVAKCNWSCMFGEVEVPADVIENGVLCCYAPPLNVGRVSFYITCSNRLACSEVREFEYRPQPSCVDFGQNVDTANTCSSSMNETVLHMRLERLLSLRSSENAYSLSNDVSKQQTIAKIISLMENDECCDVLEVTSSDNRSSPGKILKAMLFYWLVDKVNDDGKGPNVLDNEGQGVLHLAAALGYDWIIQPTLEAGVSINFRDVNGWTALHWAAFCGREKTVALLVSLGAASGALTDPSPEFPLGRTPADLALSNGYKGISGFLAESSLTTHLASLAVNDRNMNGAVEDSITKAVLAISEKTATQGYEGDPSLKDSLAAVCNATQAASRIHQVYRMQSFQRKQIGKYAGNEPGLADERILSLISAKTHKHGPVDEQAHTAAVQIQKKYRGWKKRKEFLIIRQRVVKIQAHVRGHQVRKRYKAVVWSVGILEKVILRWRRKGTGLRGFRPDLQIKGTSTEGMPSEEDDYGYLKEGRRQTEERFQKALVRVKSMVQYPEARAQYSRLLAAVQDIRKKQTSLSIPSSSDCPVVGEEDIIDVEMLLDDDSFIL</sequence>
<keyword evidence="7" id="KW-0805">Transcription regulation</keyword>
<evidence type="ECO:0000256" key="5">
    <source>
        <dbReference type="ARBA" id="ARBA00022837"/>
    </source>
</evidence>
<keyword evidence="12" id="KW-0010">Activator</keyword>
<keyword evidence="11" id="KW-0238">DNA-binding</keyword>
<evidence type="ECO:0000259" key="16">
    <source>
        <dbReference type="PROSITE" id="PS51437"/>
    </source>
</evidence>
<keyword evidence="18" id="KW-1185">Reference proteome</keyword>
<evidence type="ECO:0000256" key="2">
    <source>
        <dbReference type="ARBA" id="ARBA00008267"/>
    </source>
</evidence>
<dbReference type="Gene3D" id="1.20.5.190">
    <property type="match status" value="1"/>
</dbReference>
<dbReference type="InterPro" id="IPR027417">
    <property type="entry name" value="P-loop_NTPase"/>
</dbReference>
<dbReference type="PANTHER" id="PTHR23335">
    <property type="entry name" value="CALMODULIN-BINDING TRANSCRIPTION ACTIVATOR CAMTA"/>
    <property type="match status" value="1"/>
</dbReference>
<dbReference type="PROSITE" id="PS51437">
    <property type="entry name" value="CG_1"/>
    <property type="match status" value="1"/>
</dbReference>
<dbReference type="PROSITE" id="PS50297">
    <property type="entry name" value="ANK_REP_REGION"/>
    <property type="match status" value="1"/>
</dbReference>
<dbReference type="InterPro" id="IPR002110">
    <property type="entry name" value="Ankyrin_rpt"/>
</dbReference>
<dbReference type="PROSITE" id="PS50088">
    <property type="entry name" value="ANK_REPEAT"/>
    <property type="match status" value="2"/>
</dbReference>
<keyword evidence="8" id="KW-0346">Stress response</keyword>
<comment type="similarity">
    <text evidence="2">Belongs to the CAMTA family.</text>
</comment>
<dbReference type="InterPro" id="IPR013783">
    <property type="entry name" value="Ig-like_fold"/>
</dbReference>
<dbReference type="Gene3D" id="2.60.40.10">
    <property type="entry name" value="Immunoglobulins"/>
    <property type="match status" value="1"/>
</dbReference>
<dbReference type="GO" id="GO:0005634">
    <property type="term" value="C:nucleus"/>
    <property type="evidence" value="ECO:0007669"/>
    <property type="project" value="UniProtKB-SubCell"/>
</dbReference>
<evidence type="ECO:0000313" key="17">
    <source>
        <dbReference type="EMBL" id="GMH13547.1"/>
    </source>
</evidence>
<dbReference type="SMART" id="SM00248">
    <property type="entry name" value="ANK"/>
    <property type="match status" value="2"/>
</dbReference>
<feature type="repeat" description="ANK" evidence="15">
    <location>
        <begin position="620"/>
        <end position="652"/>
    </location>
</feature>
<gene>
    <name evidence="17" type="ORF">Nepgr_015388</name>
</gene>
<evidence type="ECO:0000256" key="6">
    <source>
        <dbReference type="ARBA" id="ARBA00022860"/>
    </source>
</evidence>